<proteinExistence type="predicted"/>
<protein>
    <submittedName>
        <fullName evidence="1">Uncharacterized protein</fullName>
    </submittedName>
</protein>
<evidence type="ECO:0000313" key="2">
    <source>
        <dbReference type="Proteomes" id="UP000799291"/>
    </source>
</evidence>
<keyword evidence="2" id="KW-1185">Reference proteome</keyword>
<dbReference type="AlphaFoldDB" id="A0A6G1ILB4"/>
<gene>
    <name evidence="1" type="ORF">K458DRAFT_394435</name>
</gene>
<organism evidence="1 2">
    <name type="scientific">Lentithecium fluviatile CBS 122367</name>
    <dbReference type="NCBI Taxonomy" id="1168545"/>
    <lineage>
        <taxon>Eukaryota</taxon>
        <taxon>Fungi</taxon>
        <taxon>Dikarya</taxon>
        <taxon>Ascomycota</taxon>
        <taxon>Pezizomycotina</taxon>
        <taxon>Dothideomycetes</taxon>
        <taxon>Pleosporomycetidae</taxon>
        <taxon>Pleosporales</taxon>
        <taxon>Massarineae</taxon>
        <taxon>Lentitheciaceae</taxon>
        <taxon>Lentithecium</taxon>
    </lineage>
</organism>
<sequence length="163" mass="18682">MVVPPSLTPPSPLGHSRFTFSQSFLGFRPQYDSNRQTQVLNRVLPGITVQFQRVFQQPLWSRYHQTRTPHVEDTYLPPKAGKHLFVWVKLVEPPLRGRGTFLRRGKSEPSKRSLPPLQNPWLDLVAHRFRTISLVLGVRPFCCPCVSDLAVAPSSQKILEIFK</sequence>
<dbReference type="EMBL" id="MU005607">
    <property type="protein sequence ID" value="KAF2679027.1"/>
    <property type="molecule type" value="Genomic_DNA"/>
</dbReference>
<name>A0A6G1ILB4_9PLEO</name>
<accession>A0A6G1ILB4</accession>
<reference evidence="1" key="1">
    <citation type="journal article" date="2020" name="Stud. Mycol.">
        <title>101 Dothideomycetes genomes: a test case for predicting lifestyles and emergence of pathogens.</title>
        <authorList>
            <person name="Haridas S."/>
            <person name="Albert R."/>
            <person name="Binder M."/>
            <person name="Bloem J."/>
            <person name="Labutti K."/>
            <person name="Salamov A."/>
            <person name="Andreopoulos B."/>
            <person name="Baker S."/>
            <person name="Barry K."/>
            <person name="Bills G."/>
            <person name="Bluhm B."/>
            <person name="Cannon C."/>
            <person name="Castanera R."/>
            <person name="Culley D."/>
            <person name="Daum C."/>
            <person name="Ezra D."/>
            <person name="Gonzalez J."/>
            <person name="Henrissat B."/>
            <person name="Kuo A."/>
            <person name="Liang C."/>
            <person name="Lipzen A."/>
            <person name="Lutzoni F."/>
            <person name="Magnuson J."/>
            <person name="Mondo S."/>
            <person name="Nolan M."/>
            <person name="Ohm R."/>
            <person name="Pangilinan J."/>
            <person name="Park H.-J."/>
            <person name="Ramirez L."/>
            <person name="Alfaro M."/>
            <person name="Sun H."/>
            <person name="Tritt A."/>
            <person name="Yoshinaga Y."/>
            <person name="Zwiers L.-H."/>
            <person name="Turgeon B."/>
            <person name="Goodwin S."/>
            <person name="Spatafora J."/>
            <person name="Crous P."/>
            <person name="Grigoriev I."/>
        </authorList>
    </citation>
    <scope>NUCLEOTIDE SEQUENCE</scope>
    <source>
        <strain evidence="1">CBS 122367</strain>
    </source>
</reference>
<dbReference type="Proteomes" id="UP000799291">
    <property type="component" value="Unassembled WGS sequence"/>
</dbReference>
<evidence type="ECO:0000313" key="1">
    <source>
        <dbReference type="EMBL" id="KAF2679027.1"/>
    </source>
</evidence>